<gene>
    <name evidence="1" type="ORF">DF3PB_6260002</name>
</gene>
<name>A0A380TIJ8_9ZZZZ</name>
<reference evidence="1" key="1">
    <citation type="submission" date="2018-07" db="EMBL/GenBank/DDBJ databases">
        <authorList>
            <person name="Quirk P.G."/>
            <person name="Krulwich T.A."/>
        </authorList>
    </citation>
    <scope>NUCLEOTIDE SEQUENCE</scope>
</reference>
<dbReference type="EMBL" id="UIDG01000586">
    <property type="protein sequence ID" value="SUS08302.1"/>
    <property type="molecule type" value="Genomic_DNA"/>
</dbReference>
<sequence length="117" mass="12899">MKIWAKTEEFSEGKFLVVRRDGTIPTWPHFVLGARDPAVPAALRSYAAEARRRGFDEAYCASVEELASDFEVYRALRGDGDPESGPHRTDDPAIINLMRNGGRVNVASAAPETPQQP</sequence>
<dbReference type="AlphaFoldDB" id="A0A380TIJ8"/>
<evidence type="ECO:0000313" key="1">
    <source>
        <dbReference type="EMBL" id="SUS08302.1"/>
    </source>
</evidence>
<proteinExistence type="predicted"/>
<accession>A0A380TIJ8</accession>
<protein>
    <submittedName>
        <fullName evidence="1">Uncharacterized protein</fullName>
    </submittedName>
</protein>
<organism evidence="1">
    <name type="scientific">metagenome</name>
    <dbReference type="NCBI Taxonomy" id="256318"/>
    <lineage>
        <taxon>unclassified sequences</taxon>
        <taxon>metagenomes</taxon>
    </lineage>
</organism>